<dbReference type="RefSeq" id="WP_185192208.1">
    <property type="nucleotide sequence ID" value="NZ_JACKXD010000002.1"/>
</dbReference>
<dbReference type="Pfam" id="PF23601">
    <property type="entry name" value="CdpA_C"/>
    <property type="match status" value="1"/>
</dbReference>
<evidence type="ECO:0000259" key="4">
    <source>
        <dbReference type="Pfam" id="PF23601"/>
    </source>
</evidence>
<feature type="compositionally biased region" description="Gly residues" evidence="1">
    <location>
        <begin position="180"/>
        <end position="189"/>
    </location>
</feature>
<keyword evidence="6" id="KW-1185">Reference proteome</keyword>
<dbReference type="Pfam" id="PF23600">
    <property type="entry name" value="CdpA_N"/>
    <property type="match status" value="1"/>
</dbReference>
<feature type="compositionally biased region" description="Gly residues" evidence="1">
    <location>
        <begin position="244"/>
        <end position="253"/>
    </location>
</feature>
<dbReference type="EMBL" id="JACKXD010000002">
    <property type="protein sequence ID" value="MBB6645839.1"/>
    <property type="molecule type" value="Genomic_DNA"/>
</dbReference>
<reference evidence="5 6" key="1">
    <citation type="submission" date="2020-08" db="EMBL/GenBank/DDBJ databases">
        <authorList>
            <person name="Seo M.-J."/>
        </authorList>
    </citation>
    <scope>NUCLEOTIDE SEQUENCE [LARGE SCALE GENOMIC DNA]</scope>
    <source>
        <strain evidence="5 6">MBLA0160</strain>
    </source>
</reference>
<gene>
    <name evidence="5" type="ORF">H5V44_05980</name>
</gene>
<dbReference type="InterPro" id="IPR055564">
    <property type="entry name" value="CdpA_C"/>
</dbReference>
<feature type="transmembrane region" description="Helical" evidence="2">
    <location>
        <begin position="60"/>
        <end position="81"/>
    </location>
</feature>
<evidence type="ECO:0000259" key="3">
    <source>
        <dbReference type="Pfam" id="PF23600"/>
    </source>
</evidence>
<proteinExistence type="predicted"/>
<dbReference type="Proteomes" id="UP000546257">
    <property type="component" value="Unassembled WGS sequence"/>
</dbReference>
<feature type="compositionally biased region" description="Low complexity" evidence="1">
    <location>
        <begin position="215"/>
        <end position="232"/>
    </location>
</feature>
<comment type="caution">
    <text evidence="5">The sequence shown here is derived from an EMBL/GenBank/DDBJ whole genome shotgun (WGS) entry which is preliminary data.</text>
</comment>
<feature type="domain" description="Cell division protein A N-terminal" evidence="3">
    <location>
        <begin position="3"/>
        <end position="156"/>
    </location>
</feature>
<keyword evidence="2" id="KW-0812">Transmembrane</keyword>
<name>A0A7J9SI77_9EURY</name>
<evidence type="ECO:0000313" key="5">
    <source>
        <dbReference type="EMBL" id="MBB6645839.1"/>
    </source>
</evidence>
<feature type="compositionally biased region" description="Polar residues" evidence="1">
    <location>
        <begin position="194"/>
        <end position="214"/>
    </location>
</feature>
<evidence type="ECO:0000256" key="2">
    <source>
        <dbReference type="SAM" id="Phobius"/>
    </source>
</evidence>
<feature type="transmembrane region" description="Helical" evidence="2">
    <location>
        <begin position="88"/>
        <end position="109"/>
    </location>
</feature>
<keyword evidence="2" id="KW-0472">Membrane</keyword>
<feature type="region of interest" description="Disordered" evidence="1">
    <location>
        <begin position="171"/>
        <end position="263"/>
    </location>
</feature>
<protein>
    <submittedName>
        <fullName evidence="5">Ribonuclease BN</fullName>
    </submittedName>
</protein>
<feature type="transmembrane region" description="Helical" evidence="2">
    <location>
        <begin position="129"/>
        <end position="150"/>
    </location>
</feature>
<organism evidence="5 6">
    <name type="scientific">Halobellus ruber</name>
    <dbReference type="NCBI Taxonomy" id="2761102"/>
    <lineage>
        <taxon>Archaea</taxon>
        <taxon>Methanobacteriati</taxon>
        <taxon>Methanobacteriota</taxon>
        <taxon>Stenosarchaea group</taxon>
        <taxon>Halobacteria</taxon>
        <taxon>Halobacteriales</taxon>
        <taxon>Haloferacaceae</taxon>
        <taxon>Halobellus</taxon>
    </lineage>
</organism>
<keyword evidence="2" id="KW-1133">Transmembrane helix</keyword>
<feature type="transmembrane region" description="Helical" evidence="2">
    <location>
        <begin position="20"/>
        <end position="48"/>
    </location>
</feature>
<sequence length="315" mass="32318">MPSLSEVYEGKERVVSLRRLTFGLGLFVVGSLLVVIGIVVATTGLVYGSDIAALTAKRQLGAILAGVGVPAVFLGVFAVLPSGRLTKAAAVVGAGIGVVGVALFTHAYPCRWSGSVCGAGKPDLTLATVGLYSLGVLLTFWCLFVGVANFKTRNDPGGTARVNVTRKRETKYVPVERSGGSAGAGGIGFFGTTPDGNVETQTAGPGTASDGGTESASISSPLDGSGSQSSTSPPRADQQSRAGPSGGRDGGGATAADSGPEAAASDVYCGNCAHFEYVRTDEGIQPYCGAHEELMDDMDPCQQWESRAKKRRHRR</sequence>
<dbReference type="InterPro" id="IPR055563">
    <property type="entry name" value="CdpA_N"/>
</dbReference>
<dbReference type="AlphaFoldDB" id="A0A7J9SI77"/>
<accession>A0A7J9SI77</accession>
<evidence type="ECO:0000256" key="1">
    <source>
        <dbReference type="SAM" id="MobiDB-lite"/>
    </source>
</evidence>
<feature type="region of interest" description="Disordered" evidence="1">
    <location>
        <begin position="293"/>
        <end position="315"/>
    </location>
</feature>
<evidence type="ECO:0000313" key="6">
    <source>
        <dbReference type="Proteomes" id="UP000546257"/>
    </source>
</evidence>
<feature type="domain" description="Cell division protein A C-terminal" evidence="4">
    <location>
        <begin position="266"/>
        <end position="307"/>
    </location>
</feature>